<keyword evidence="5" id="KW-0573">Peptidoglycan synthesis</keyword>
<dbReference type="STRING" id="1286528.NHE_0668"/>
<dbReference type="Proteomes" id="UP000023755">
    <property type="component" value="Chromosome"/>
</dbReference>
<keyword evidence="12" id="KW-0645">Protease</keyword>
<dbReference type="HOGENOM" id="CLU_027070_1_2_5"/>
<dbReference type="PANTHER" id="PTHR21581:SF6">
    <property type="entry name" value="TRAFFICKING PROTEIN PARTICLE COMPLEX SUBUNIT 12"/>
    <property type="match status" value="1"/>
</dbReference>
<organism evidence="12 13">
    <name type="scientific">Neorickettsia helminthoeca str. Oregon</name>
    <dbReference type="NCBI Taxonomy" id="1286528"/>
    <lineage>
        <taxon>Bacteria</taxon>
        <taxon>Pseudomonadati</taxon>
        <taxon>Pseudomonadota</taxon>
        <taxon>Alphaproteobacteria</taxon>
        <taxon>Rickettsiales</taxon>
        <taxon>Anaplasmataceae</taxon>
        <taxon>Neorickettsia</taxon>
    </lineage>
</organism>
<evidence type="ECO:0000256" key="10">
    <source>
        <dbReference type="SAM" id="SignalP"/>
    </source>
</evidence>
<dbReference type="OrthoDB" id="5291989at2"/>
<dbReference type="PRINTS" id="PR00725">
    <property type="entry name" value="DADACBPTASE1"/>
</dbReference>
<feature type="chain" id="PRO_5004956497" evidence="10">
    <location>
        <begin position="22"/>
        <end position="284"/>
    </location>
</feature>
<evidence type="ECO:0000259" key="11">
    <source>
        <dbReference type="Pfam" id="PF00768"/>
    </source>
</evidence>
<gene>
    <name evidence="12" type="ORF">NHE_0668</name>
</gene>
<feature type="active site" description="Proton acceptor" evidence="7">
    <location>
        <position position="53"/>
    </location>
</feature>
<name>X5H4V9_9RICK</name>
<dbReference type="InterPro" id="IPR018044">
    <property type="entry name" value="Peptidase_S11"/>
</dbReference>
<accession>X5H4V9</accession>
<proteinExistence type="inferred from homology"/>
<dbReference type="GO" id="GO:0009002">
    <property type="term" value="F:serine-type D-Ala-D-Ala carboxypeptidase activity"/>
    <property type="evidence" value="ECO:0007669"/>
    <property type="project" value="InterPro"/>
</dbReference>
<evidence type="ECO:0000313" key="12">
    <source>
        <dbReference type="EMBL" id="AHX11601.1"/>
    </source>
</evidence>
<dbReference type="RefSeq" id="WP_051579635.1">
    <property type="nucleotide sequence ID" value="NZ_CP007481.1"/>
</dbReference>
<dbReference type="GO" id="GO:0071555">
    <property type="term" value="P:cell wall organization"/>
    <property type="evidence" value="ECO:0007669"/>
    <property type="project" value="UniProtKB-KW"/>
</dbReference>
<dbReference type="GO" id="GO:0009252">
    <property type="term" value="P:peptidoglycan biosynthetic process"/>
    <property type="evidence" value="ECO:0007669"/>
    <property type="project" value="UniProtKB-KW"/>
</dbReference>
<dbReference type="SUPFAM" id="SSF56601">
    <property type="entry name" value="beta-lactamase/transpeptidase-like"/>
    <property type="match status" value="1"/>
</dbReference>
<protein>
    <submittedName>
        <fullName evidence="12">D-alanyl-D-alanine carboxypeptidase family protein</fullName>
    </submittedName>
</protein>
<dbReference type="GO" id="GO:0008360">
    <property type="term" value="P:regulation of cell shape"/>
    <property type="evidence" value="ECO:0007669"/>
    <property type="project" value="UniProtKB-KW"/>
</dbReference>
<keyword evidence="12" id="KW-0121">Carboxypeptidase</keyword>
<dbReference type="Gene3D" id="3.40.710.10">
    <property type="entry name" value="DD-peptidase/beta-lactamase superfamily"/>
    <property type="match status" value="1"/>
</dbReference>
<feature type="domain" description="Peptidase S11 D-alanyl-D-alanine carboxypeptidase A N-terminal" evidence="11">
    <location>
        <begin position="22"/>
        <end position="243"/>
    </location>
</feature>
<evidence type="ECO:0000313" key="13">
    <source>
        <dbReference type="Proteomes" id="UP000023755"/>
    </source>
</evidence>
<dbReference type="AlphaFoldDB" id="X5H4V9"/>
<dbReference type="KEGG" id="nhm:NHE_0668"/>
<evidence type="ECO:0000256" key="1">
    <source>
        <dbReference type="ARBA" id="ARBA00007164"/>
    </source>
</evidence>
<comment type="similarity">
    <text evidence="1 9">Belongs to the peptidase S11 family.</text>
</comment>
<dbReference type="InterPro" id="IPR012338">
    <property type="entry name" value="Beta-lactam/transpept-like"/>
</dbReference>
<keyword evidence="2 10" id="KW-0732">Signal</keyword>
<dbReference type="InterPro" id="IPR001967">
    <property type="entry name" value="Peptidase_S11_N"/>
</dbReference>
<feature type="active site" evidence="7">
    <location>
        <position position="110"/>
    </location>
</feature>
<evidence type="ECO:0000256" key="9">
    <source>
        <dbReference type="RuleBase" id="RU004016"/>
    </source>
</evidence>
<dbReference type="PANTHER" id="PTHR21581">
    <property type="entry name" value="D-ALANYL-D-ALANINE CARBOXYPEPTIDASE"/>
    <property type="match status" value="1"/>
</dbReference>
<keyword evidence="6" id="KW-0961">Cell wall biogenesis/degradation</keyword>
<sequence length="284" mass="31688">MLLSLKNLLLMICLISSSSLAHCTSAIAIDQKTGGVLVKEKADEVLYPASLTKMMTAYIVFDHLKKKSLKWNQKLYVSESAASKAPSKLGLKPGEYVSLKDALLTMVMKSANDSATVLAEKIGGSEENFAKMMTKKARSFGMRNTRFRNCTGLHAIDHVSTASDMAILARRVINDFPEYTHIFGLKSFKYKDEWIHNTNKLLHSSPEIAGIKTGYTNYAGYNLASLAYRKGKRVITIVMHAPTSDERYEKSQELIDRAFANMRLQVSAPKLSHKYTNLNAHQSI</sequence>
<evidence type="ECO:0000256" key="2">
    <source>
        <dbReference type="ARBA" id="ARBA00022729"/>
    </source>
</evidence>
<evidence type="ECO:0000256" key="6">
    <source>
        <dbReference type="ARBA" id="ARBA00023316"/>
    </source>
</evidence>
<evidence type="ECO:0000256" key="8">
    <source>
        <dbReference type="PIRSR" id="PIRSR618044-2"/>
    </source>
</evidence>
<dbReference type="Pfam" id="PF00768">
    <property type="entry name" value="Peptidase_S11"/>
    <property type="match status" value="1"/>
</dbReference>
<evidence type="ECO:0000256" key="4">
    <source>
        <dbReference type="ARBA" id="ARBA00022960"/>
    </source>
</evidence>
<dbReference type="EMBL" id="CP007481">
    <property type="protein sequence ID" value="AHX11601.1"/>
    <property type="molecule type" value="Genomic_DNA"/>
</dbReference>
<keyword evidence="4" id="KW-0133">Cell shape</keyword>
<evidence type="ECO:0000256" key="3">
    <source>
        <dbReference type="ARBA" id="ARBA00022801"/>
    </source>
</evidence>
<feature type="signal peptide" evidence="10">
    <location>
        <begin position="1"/>
        <end position="21"/>
    </location>
</feature>
<reference evidence="12 13" key="1">
    <citation type="submission" date="2014-03" db="EMBL/GenBank/DDBJ databases">
        <title>Sequencing and Comparison of Genomes and Transcriptome Profiles of Human Ehrlichiosis Agents.</title>
        <authorList>
            <person name="Lin M."/>
            <person name="Daugherty S.C."/>
            <person name="Nagaraj S."/>
            <person name="Cheng Z."/>
            <person name="Xiong Q."/>
            <person name="Lin F.-Y."/>
            <person name="Sengamalay N."/>
            <person name="Ott S."/>
            <person name="Godinez A."/>
            <person name="Tallon L.J."/>
            <person name="Sadzewicz L."/>
            <person name="Fraser C.M."/>
            <person name="Dunning Hotopp J.C."/>
            <person name="Rikihisa Y."/>
        </authorList>
    </citation>
    <scope>NUCLEOTIDE SEQUENCE [LARGE SCALE GENOMIC DNA]</scope>
    <source>
        <strain evidence="12 13">Oregon</strain>
    </source>
</reference>
<feature type="active site" description="Acyl-ester intermediate" evidence="7">
    <location>
        <position position="50"/>
    </location>
</feature>
<feature type="binding site" evidence="8">
    <location>
        <position position="212"/>
    </location>
    <ligand>
        <name>substrate</name>
    </ligand>
</feature>
<keyword evidence="13" id="KW-1185">Reference proteome</keyword>
<evidence type="ECO:0000256" key="7">
    <source>
        <dbReference type="PIRSR" id="PIRSR618044-1"/>
    </source>
</evidence>
<evidence type="ECO:0000256" key="5">
    <source>
        <dbReference type="ARBA" id="ARBA00022984"/>
    </source>
</evidence>
<dbReference type="GO" id="GO:0006508">
    <property type="term" value="P:proteolysis"/>
    <property type="evidence" value="ECO:0007669"/>
    <property type="project" value="InterPro"/>
</dbReference>
<keyword evidence="3" id="KW-0378">Hydrolase</keyword>